<dbReference type="PROSITE" id="PS00118">
    <property type="entry name" value="PA2_HIS"/>
    <property type="match status" value="1"/>
</dbReference>
<evidence type="ECO:0000256" key="2">
    <source>
        <dbReference type="ARBA" id="ARBA00022525"/>
    </source>
</evidence>
<evidence type="ECO:0000256" key="1">
    <source>
        <dbReference type="ARBA" id="ARBA00004613"/>
    </source>
</evidence>
<dbReference type="RefSeq" id="WP_099728830.1">
    <property type="nucleotide sequence ID" value="NZ_PEKP01000043.1"/>
</dbReference>
<gene>
    <name evidence="3" type="ORF">CTV99_18725</name>
</gene>
<accession>A0A2G8IP43</accession>
<dbReference type="SUPFAM" id="SSF48619">
    <property type="entry name" value="Phospholipase A2, PLA2"/>
    <property type="match status" value="1"/>
</dbReference>
<reference evidence="3 4" key="1">
    <citation type="submission" date="2017-11" db="EMBL/GenBank/DDBJ databases">
        <title>Draft genome sequence of Bacillus pumilus 51_5il from lake Gorkoye (Russia: Novosibirsk region).</title>
        <authorList>
            <person name="Shipova A.A."/>
            <person name="Rozanov A.S."/>
            <person name="Bryanskaya A.V."/>
            <person name="Peltek S.E."/>
        </authorList>
    </citation>
    <scope>NUCLEOTIDE SEQUENCE [LARGE SCALE GENOMIC DNA]</scope>
    <source>
        <strain evidence="3 4">51_5il</strain>
    </source>
</reference>
<proteinExistence type="predicted"/>
<dbReference type="GO" id="GO:0005576">
    <property type="term" value="C:extracellular region"/>
    <property type="evidence" value="ECO:0007669"/>
    <property type="project" value="UniProtKB-SubCell"/>
</dbReference>
<comment type="caution">
    <text evidence="3">The sequence shown here is derived from an EMBL/GenBank/DDBJ whole genome shotgun (WGS) entry which is preliminary data.</text>
</comment>
<name>A0A2G8IP43_BACPU</name>
<dbReference type="Gene3D" id="1.20.90.10">
    <property type="entry name" value="Phospholipase A2 domain"/>
    <property type="match status" value="1"/>
</dbReference>
<comment type="subcellular location">
    <subcellularLocation>
        <location evidence="1">Secreted</location>
    </subcellularLocation>
</comment>
<dbReference type="AlphaFoldDB" id="A0A2G8IP43"/>
<sequence>MQTINGIYLQGKELEEFKERAIKSSKFEELLEAINDLLGDDDLTKEQLLIEYGYKGDIELEKDYVVSASQIVLGNESKTARIVYRELKDLDVPESFKLQGQVLTPDKADSRHLLGISFTSEGELEIDSIHTDYPDTELPDITEPLPDDPNYVPQDTENYAEPKEKKGVAITKAWWTSNGCLPGGYQHCGGNCGYGLKHGGKKPINYTDSCCVLHDRCYGSKTKNCKCDSMLIKCVRNEITWATFAIRLYFGPKGC</sequence>
<dbReference type="EMBL" id="PEKP01000043">
    <property type="protein sequence ID" value="PIK25270.1"/>
    <property type="molecule type" value="Genomic_DNA"/>
</dbReference>
<protein>
    <recommendedName>
        <fullName evidence="5">Phospholipase</fullName>
    </recommendedName>
</protein>
<dbReference type="GO" id="GO:0004623">
    <property type="term" value="F:phospholipase A2 activity"/>
    <property type="evidence" value="ECO:0007669"/>
    <property type="project" value="InterPro"/>
</dbReference>
<dbReference type="InterPro" id="IPR033113">
    <property type="entry name" value="PLA2_histidine"/>
</dbReference>
<dbReference type="GO" id="GO:0050482">
    <property type="term" value="P:arachidonate secretion"/>
    <property type="evidence" value="ECO:0007669"/>
    <property type="project" value="InterPro"/>
</dbReference>
<dbReference type="InterPro" id="IPR036444">
    <property type="entry name" value="PLipase_A2_dom_sf"/>
</dbReference>
<dbReference type="Proteomes" id="UP000230768">
    <property type="component" value="Unassembled WGS sequence"/>
</dbReference>
<keyword evidence="2" id="KW-0964">Secreted</keyword>
<dbReference type="GO" id="GO:0006644">
    <property type="term" value="P:phospholipid metabolic process"/>
    <property type="evidence" value="ECO:0007669"/>
    <property type="project" value="InterPro"/>
</dbReference>
<evidence type="ECO:0000313" key="3">
    <source>
        <dbReference type="EMBL" id="PIK25270.1"/>
    </source>
</evidence>
<evidence type="ECO:0008006" key="5">
    <source>
        <dbReference type="Google" id="ProtNLM"/>
    </source>
</evidence>
<evidence type="ECO:0000313" key="4">
    <source>
        <dbReference type="Proteomes" id="UP000230768"/>
    </source>
</evidence>
<organism evidence="3 4">
    <name type="scientific">Bacillus pumilus</name>
    <name type="common">Bacillus mesentericus</name>
    <dbReference type="NCBI Taxonomy" id="1408"/>
    <lineage>
        <taxon>Bacteria</taxon>
        <taxon>Bacillati</taxon>
        <taxon>Bacillota</taxon>
        <taxon>Bacilli</taxon>
        <taxon>Bacillales</taxon>
        <taxon>Bacillaceae</taxon>
        <taxon>Bacillus</taxon>
    </lineage>
</organism>